<dbReference type="EMBL" id="CAADRP010001335">
    <property type="protein sequence ID" value="VFU37777.1"/>
    <property type="molecule type" value="Genomic_DNA"/>
</dbReference>
<gene>
    <name evidence="1" type="ORF">SVIM_LOCUS202232</name>
</gene>
<name>A0A6N2L9Z2_SALVM</name>
<proteinExistence type="predicted"/>
<evidence type="ECO:0000313" key="1">
    <source>
        <dbReference type="EMBL" id="VFU37777.1"/>
    </source>
</evidence>
<dbReference type="AlphaFoldDB" id="A0A6N2L9Z2"/>
<protein>
    <submittedName>
        <fullName evidence="1">Uncharacterized protein</fullName>
    </submittedName>
</protein>
<reference evidence="1" key="1">
    <citation type="submission" date="2019-03" db="EMBL/GenBank/DDBJ databases">
        <authorList>
            <person name="Mank J."/>
            <person name="Almeida P."/>
        </authorList>
    </citation>
    <scope>NUCLEOTIDE SEQUENCE</scope>
    <source>
        <strain evidence="1">78183</strain>
    </source>
</reference>
<organism evidence="1">
    <name type="scientific">Salix viminalis</name>
    <name type="common">Common osier</name>
    <name type="synonym">Basket willow</name>
    <dbReference type="NCBI Taxonomy" id="40686"/>
    <lineage>
        <taxon>Eukaryota</taxon>
        <taxon>Viridiplantae</taxon>
        <taxon>Streptophyta</taxon>
        <taxon>Embryophyta</taxon>
        <taxon>Tracheophyta</taxon>
        <taxon>Spermatophyta</taxon>
        <taxon>Magnoliopsida</taxon>
        <taxon>eudicotyledons</taxon>
        <taxon>Gunneridae</taxon>
        <taxon>Pentapetalae</taxon>
        <taxon>rosids</taxon>
        <taxon>fabids</taxon>
        <taxon>Malpighiales</taxon>
        <taxon>Salicaceae</taxon>
        <taxon>Saliceae</taxon>
        <taxon>Salix</taxon>
    </lineage>
</organism>
<sequence>MKRTKDDHCKSFTYRSTSLVSIFRYPFQNHCPCLAYVAITLISMDSQIFNDFHEHRHLRFDLIYHKFHSIFFSDSKVGIVQE</sequence>
<accession>A0A6N2L9Z2</accession>